<comment type="similarity">
    <text evidence="3 10">Belongs to the PNP/MTAP phosphorylase family.</text>
</comment>
<dbReference type="NCBIfam" id="TIGR01697">
    <property type="entry name" value="PNPH-PUNA-XAPA"/>
    <property type="match status" value="1"/>
</dbReference>
<evidence type="ECO:0000313" key="15">
    <source>
        <dbReference type="Proteomes" id="UP000198960"/>
    </source>
</evidence>
<sequence length="301" mass="31039">MNTTRPVGDQLSTAHGPRGADRPERCVTVPLVSDTSLGPDPAVLARLAKDDIEAALGAGHDTAVVMGSGWASAAEAFGRADATVAIDELPGFSAPIVAGHGGEVRSVRVGGRRVLLFLGRTHLYEGRGVASVVHGVRTAALAGVRTVVLTNAAGGLAPEHRVGQAVLISDHLNMTARSPLVGPTFVDLTDLYSARLRALAREIDPTLTEGVYAALPGPHFETPAEIRMLRTLGADLVGMSTALEAIAARAAGLEVLGLSMVTNAAAGITGEALDHQEVLAAGRESAGRLGRFLVELVTRLP</sequence>
<dbReference type="Gene3D" id="3.40.50.1580">
    <property type="entry name" value="Nucleoside phosphorylase domain"/>
    <property type="match status" value="1"/>
</dbReference>
<evidence type="ECO:0000313" key="14">
    <source>
        <dbReference type="EMBL" id="SEO69541.1"/>
    </source>
</evidence>
<dbReference type="Proteomes" id="UP000198960">
    <property type="component" value="Unassembled WGS sequence"/>
</dbReference>
<evidence type="ECO:0000256" key="11">
    <source>
        <dbReference type="PIRSR" id="PIRSR000477-2"/>
    </source>
</evidence>
<dbReference type="InterPro" id="IPR011269">
    <property type="entry name" value="PUNP"/>
</dbReference>
<dbReference type="EMBL" id="FOEE01000003">
    <property type="protein sequence ID" value="SEO69541.1"/>
    <property type="molecule type" value="Genomic_DNA"/>
</dbReference>
<dbReference type="PANTHER" id="PTHR11904:SF9">
    <property type="entry name" value="PURINE NUCLEOSIDE PHOSPHORYLASE-RELATED"/>
    <property type="match status" value="1"/>
</dbReference>
<gene>
    <name evidence="14" type="ORF">SAMN05660991_01315</name>
</gene>
<evidence type="ECO:0000256" key="6">
    <source>
        <dbReference type="ARBA" id="ARBA00013834"/>
    </source>
</evidence>
<evidence type="ECO:0000256" key="7">
    <source>
        <dbReference type="ARBA" id="ARBA00022676"/>
    </source>
</evidence>
<evidence type="ECO:0000256" key="8">
    <source>
        <dbReference type="ARBA" id="ARBA00022679"/>
    </source>
</evidence>
<comment type="function">
    <text evidence="1">The purine nucleoside phosphorylases catalyze the phosphorolytic breakdown of the N-glycosidic bond in the beta-(deoxy)ribonucleoside molecules, with the formation of the corresponding free purine bases and pentose-1-phosphate. Cleaves guanosine, inosine, 2'-deoxyguanosine and 2'-deoxyinosine.</text>
</comment>
<evidence type="ECO:0000259" key="13">
    <source>
        <dbReference type="Pfam" id="PF01048"/>
    </source>
</evidence>
<evidence type="ECO:0000256" key="12">
    <source>
        <dbReference type="SAM" id="MobiDB-lite"/>
    </source>
</evidence>
<comment type="subunit">
    <text evidence="4">Homotrimer.</text>
</comment>
<organism evidence="14 15">
    <name type="scientific">Trujillonella endophytica</name>
    <dbReference type="NCBI Taxonomy" id="673521"/>
    <lineage>
        <taxon>Bacteria</taxon>
        <taxon>Bacillati</taxon>
        <taxon>Actinomycetota</taxon>
        <taxon>Actinomycetes</taxon>
        <taxon>Geodermatophilales</taxon>
        <taxon>Geodermatophilaceae</taxon>
        <taxon>Trujillonella</taxon>
    </lineage>
</organism>
<dbReference type="CDD" id="cd09009">
    <property type="entry name" value="PNP-EcPNPII_like"/>
    <property type="match status" value="1"/>
</dbReference>
<comment type="catalytic activity">
    <reaction evidence="9">
        <text>a purine 2'-deoxy-D-ribonucleoside + phosphate = a purine nucleobase + 2-deoxy-alpha-D-ribose 1-phosphate</text>
        <dbReference type="Rhea" id="RHEA:36431"/>
        <dbReference type="ChEBI" id="CHEBI:26386"/>
        <dbReference type="ChEBI" id="CHEBI:43474"/>
        <dbReference type="ChEBI" id="CHEBI:57259"/>
        <dbReference type="ChEBI" id="CHEBI:142361"/>
        <dbReference type="EC" id="2.4.2.1"/>
    </reaction>
</comment>
<proteinExistence type="inferred from homology"/>
<dbReference type="PANTHER" id="PTHR11904">
    <property type="entry name" value="METHYLTHIOADENOSINE/PURINE NUCLEOSIDE PHOSPHORYLASE"/>
    <property type="match status" value="1"/>
</dbReference>
<feature type="binding site" evidence="11">
    <location>
        <begin position="120"/>
        <end position="122"/>
    </location>
    <ligand>
        <name>phosphate</name>
        <dbReference type="ChEBI" id="CHEBI:43474"/>
    </ligand>
</feature>
<evidence type="ECO:0000256" key="5">
    <source>
        <dbReference type="ARBA" id="ARBA00011886"/>
    </source>
</evidence>
<dbReference type="GO" id="GO:0005737">
    <property type="term" value="C:cytoplasm"/>
    <property type="evidence" value="ECO:0007669"/>
    <property type="project" value="TreeGrafter"/>
</dbReference>
<evidence type="ECO:0000256" key="1">
    <source>
        <dbReference type="ARBA" id="ARBA00002678"/>
    </source>
</evidence>
<keyword evidence="15" id="KW-1185">Reference proteome</keyword>
<feature type="binding site" evidence="11">
    <location>
        <position position="221"/>
    </location>
    <ligand>
        <name>a purine D-ribonucleoside</name>
        <dbReference type="ChEBI" id="CHEBI:142355"/>
    </ligand>
</feature>
<evidence type="ECO:0000256" key="3">
    <source>
        <dbReference type="ARBA" id="ARBA00006751"/>
    </source>
</evidence>
<name>A0A1H8RSV2_9ACTN</name>
<protein>
    <recommendedName>
        <fullName evidence="6 10">Purine nucleoside phosphorylase</fullName>
        <ecNumber evidence="5 10">2.4.2.1</ecNumber>
    </recommendedName>
    <alternativeName>
        <fullName evidence="10">Inosine-guanosine phosphorylase</fullName>
    </alternativeName>
</protein>
<keyword evidence="7 10" id="KW-0328">Glycosyltransferase</keyword>
<accession>A0A1H8RSV2</accession>
<evidence type="ECO:0000256" key="10">
    <source>
        <dbReference type="PIRNR" id="PIRNR000477"/>
    </source>
</evidence>
<dbReference type="NCBIfam" id="TIGR01698">
    <property type="entry name" value="PUNP"/>
    <property type="match status" value="1"/>
</dbReference>
<dbReference type="InterPro" id="IPR035994">
    <property type="entry name" value="Nucleoside_phosphorylase_sf"/>
</dbReference>
<dbReference type="GO" id="GO:0009116">
    <property type="term" value="P:nucleoside metabolic process"/>
    <property type="evidence" value="ECO:0007669"/>
    <property type="project" value="UniProtKB-UniRule"/>
</dbReference>
<feature type="binding site" evidence="11">
    <location>
        <position position="263"/>
    </location>
    <ligand>
        <name>a purine D-ribonucleoside</name>
        <dbReference type="ChEBI" id="CHEBI:142355"/>
    </ligand>
</feature>
<feature type="region of interest" description="Disordered" evidence="12">
    <location>
        <begin position="1"/>
        <end position="24"/>
    </location>
</feature>
<evidence type="ECO:0000256" key="4">
    <source>
        <dbReference type="ARBA" id="ARBA00011233"/>
    </source>
</evidence>
<dbReference type="EC" id="2.4.2.1" evidence="5 10"/>
<dbReference type="Pfam" id="PF01048">
    <property type="entry name" value="PNP_UDP_1"/>
    <property type="match status" value="1"/>
</dbReference>
<dbReference type="InterPro" id="IPR018099">
    <property type="entry name" value="Purine_phosphorylase-2_CS"/>
</dbReference>
<reference evidence="15" key="1">
    <citation type="submission" date="2016-10" db="EMBL/GenBank/DDBJ databases">
        <authorList>
            <person name="Varghese N."/>
            <person name="Submissions S."/>
        </authorList>
    </citation>
    <scope>NUCLEOTIDE SEQUENCE [LARGE SCALE GENOMIC DNA]</scope>
    <source>
        <strain evidence="15">DSM 45413</strain>
    </source>
</reference>
<keyword evidence="8 10" id="KW-0808">Transferase</keyword>
<dbReference type="STRING" id="673521.SAMN05660991_01315"/>
<evidence type="ECO:0000256" key="2">
    <source>
        <dbReference type="ARBA" id="ARBA00005058"/>
    </source>
</evidence>
<evidence type="ECO:0000256" key="9">
    <source>
        <dbReference type="ARBA" id="ARBA00048556"/>
    </source>
</evidence>
<feature type="domain" description="Nucleoside phosphorylase" evidence="13">
    <location>
        <begin position="63"/>
        <end position="297"/>
    </location>
</feature>
<feature type="binding site" evidence="11">
    <location>
        <position position="152"/>
    </location>
    <ligand>
        <name>phosphate</name>
        <dbReference type="ChEBI" id="CHEBI:43474"/>
    </ligand>
</feature>
<dbReference type="InterPro" id="IPR000845">
    <property type="entry name" value="Nucleoside_phosphorylase_d"/>
</dbReference>
<feature type="binding site" evidence="11">
    <location>
        <position position="100"/>
    </location>
    <ligand>
        <name>phosphate</name>
        <dbReference type="ChEBI" id="CHEBI:43474"/>
    </ligand>
</feature>
<dbReference type="PIRSF" id="PIRSF000477">
    <property type="entry name" value="PurNPase"/>
    <property type="match status" value="1"/>
</dbReference>
<feature type="binding site" evidence="11">
    <location>
        <position position="68"/>
    </location>
    <ligand>
        <name>phosphate</name>
        <dbReference type="ChEBI" id="CHEBI:43474"/>
    </ligand>
</feature>
<dbReference type="UniPathway" id="UPA00606"/>
<feature type="compositionally biased region" description="Polar residues" evidence="12">
    <location>
        <begin position="1"/>
        <end position="13"/>
    </location>
</feature>
<feature type="binding site" evidence="11">
    <location>
        <position position="240"/>
    </location>
    <ligand>
        <name>phosphate</name>
        <dbReference type="ChEBI" id="CHEBI:43474"/>
    </ligand>
</feature>
<comment type="pathway">
    <text evidence="2 10">Purine metabolism; purine nucleoside salvage.</text>
</comment>
<dbReference type="AlphaFoldDB" id="A0A1H8RSV2"/>
<dbReference type="NCBIfam" id="NF006054">
    <property type="entry name" value="PRK08202.1"/>
    <property type="match status" value="1"/>
</dbReference>
<dbReference type="PROSITE" id="PS01240">
    <property type="entry name" value="PNP_MTAP_2"/>
    <property type="match status" value="1"/>
</dbReference>
<dbReference type="InterPro" id="IPR011268">
    <property type="entry name" value="Purine_phosphorylase"/>
</dbReference>
<dbReference type="GO" id="GO:0004731">
    <property type="term" value="F:purine-nucleoside phosphorylase activity"/>
    <property type="evidence" value="ECO:0007669"/>
    <property type="project" value="UniProtKB-UniRule"/>
</dbReference>
<dbReference type="SUPFAM" id="SSF53167">
    <property type="entry name" value="Purine and uridine phosphorylases"/>
    <property type="match status" value="1"/>
</dbReference>